<reference evidence="1" key="1">
    <citation type="submission" date="2018-02" db="EMBL/GenBank/DDBJ databases">
        <title>Rhizophora mucronata_Transcriptome.</title>
        <authorList>
            <person name="Meera S.P."/>
            <person name="Sreeshan A."/>
            <person name="Augustine A."/>
        </authorList>
    </citation>
    <scope>NUCLEOTIDE SEQUENCE</scope>
    <source>
        <tissue evidence="1">Leaf</tissue>
    </source>
</reference>
<dbReference type="EMBL" id="GGEC01093822">
    <property type="protein sequence ID" value="MBX74306.1"/>
    <property type="molecule type" value="Transcribed_RNA"/>
</dbReference>
<dbReference type="AlphaFoldDB" id="A0A2P2R4Y2"/>
<protein>
    <submittedName>
        <fullName evidence="1">Uncharacterized protein</fullName>
    </submittedName>
</protein>
<accession>A0A2P2R4Y2</accession>
<proteinExistence type="predicted"/>
<name>A0A2P2R4Y2_RHIMU</name>
<organism evidence="1">
    <name type="scientific">Rhizophora mucronata</name>
    <name type="common">Asiatic mangrove</name>
    <dbReference type="NCBI Taxonomy" id="61149"/>
    <lineage>
        <taxon>Eukaryota</taxon>
        <taxon>Viridiplantae</taxon>
        <taxon>Streptophyta</taxon>
        <taxon>Embryophyta</taxon>
        <taxon>Tracheophyta</taxon>
        <taxon>Spermatophyta</taxon>
        <taxon>Magnoliopsida</taxon>
        <taxon>eudicotyledons</taxon>
        <taxon>Gunneridae</taxon>
        <taxon>Pentapetalae</taxon>
        <taxon>rosids</taxon>
        <taxon>fabids</taxon>
        <taxon>Malpighiales</taxon>
        <taxon>Rhizophoraceae</taxon>
        <taxon>Rhizophora</taxon>
    </lineage>
</organism>
<evidence type="ECO:0000313" key="1">
    <source>
        <dbReference type="EMBL" id="MBX74306.1"/>
    </source>
</evidence>
<sequence length="29" mass="3460">MHINKLCPHLAFLLTHQTNQKWRQAQNTS</sequence>